<name>A0A512HAZ3_9PROT</name>
<keyword evidence="2" id="KW-1185">Reference proteome</keyword>
<gene>
    <name evidence="1" type="ORF">ROR02_27360</name>
</gene>
<reference evidence="1 2" key="1">
    <citation type="submission" date="2019-07" db="EMBL/GenBank/DDBJ databases">
        <title>Whole genome shotgun sequence of Rhodospirillum oryzae NBRC 107573.</title>
        <authorList>
            <person name="Hosoyama A."/>
            <person name="Uohara A."/>
            <person name="Ohji S."/>
            <person name="Ichikawa N."/>
        </authorList>
    </citation>
    <scope>NUCLEOTIDE SEQUENCE [LARGE SCALE GENOMIC DNA]</scope>
    <source>
        <strain evidence="1 2">NBRC 107573</strain>
    </source>
</reference>
<dbReference type="Proteomes" id="UP000321567">
    <property type="component" value="Unassembled WGS sequence"/>
</dbReference>
<evidence type="ECO:0000313" key="1">
    <source>
        <dbReference type="EMBL" id="GEO82605.1"/>
    </source>
</evidence>
<dbReference type="EMBL" id="BJZO01000091">
    <property type="protein sequence ID" value="GEO82605.1"/>
    <property type="molecule type" value="Genomic_DNA"/>
</dbReference>
<protein>
    <recommendedName>
        <fullName evidence="3">Phage gp6-like head-tail connector protein</fullName>
    </recommendedName>
</protein>
<organism evidence="1 2">
    <name type="scientific">Pararhodospirillum oryzae</name>
    <dbReference type="NCBI Taxonomy" id="478448"/>
    <lineage>
        <taxon>Bacteria</taxon>
        <taxon>Pseudomonadati</taxon>
        <taxon>Pseudomonadota</taxon>
        <taxon>Alphaproteobacteria</taxon>
        <taxon>Rhodospirillales</taxon>
        <taxon>Rhodospirillaceae</taxon>
        <taxon>Pararhodospirillum</taxon>
    </lineage>
</organism>
<evidence type="ECO:0008006" key="3">
    <source>
        <dbReference type="Google" id="ProtNLM"/>
    </source>
</evidence>
<sequence>MIEVLVAPQSDLVTVDEARADVGAGDDATLAAVIKRASAAAETFIGRPVLAGTYRETVWLPRPVADVWLSRWPVGAVSGITLDGQDVTGTGWRLNGGALVRWSDGRPGLWGAGDLAVTYTAGHATCPEDIKAAVLTLVRDMYFAIGRDAAIKSDTYCDGTSVTMAVNLPSISRAVTDLLMPYRGVVVG</sequence>
<dbReference type="OrthoDB" id="8213325at2"/>
<dbReference type="RefSeq" id="WP_147164632.1">
    <property type="nucleotide sequence ID" value="NZ_BJZO01000091.1"/>
</dbReference>
<comment type="caution">
    <text evidence="1">The sequence shown here is derived from an EMBL/GenBank/DDBJ whole genome shotgun (WGS) entry which is preliminary data.</text>
</comment>
<accession>A0A512HAZ3</accession>
<proteinExistence type="predicted"/>
<dbReference type="AlphaFoldDB" id="A0A512HAZ3"/>
<dbReference type="Gene3D" id="1.10.3230.30">
    <property type="entry name" value="Phage gp6-like head-tail connector protein"/>
    <property type="match status" value="1"/>
</dbReference>
<evidence type="ECO:0000313" key="2">
    <source>
        <dbReference type="Proteomes" id="UP000321567"/>
    </source>
</evidence>